<evidence type="ECO:0000256" key="1">
    <source>
        <dbReference type="SAM" id="MobiDB-lite"/>
    </source>
</evidence>
<dbReference type="AlphaFoldDB" id="A0A0L0VJB5"/>
<feature type="region of interest" description="Disordered" evidence="1">
    <location>
        <begin position="1"/>
        <end position="20"/>
    </location>
</feature>
<evidence type="ECO:0000313" key="3">
    <source>
        <dbReference type="Proteomes" id="UP000054564"/>
    </source>
</evidence>
<organism evidence="2 3">
    <name type="scientific">Puccinia striiformis f. sp. tritici PST-78</name>
    <dbReference type="NCBI Taxonomy" id="1165861"/>
    <lineage>
        <taxon>Eukaryota</taxon>
        <taxon>Fungi</taxon>
        <taxon>Dikarya</taxon>
        <taxon>Basidiomycota</taxon>
        <taxon>Pucciniomycotina</taxon>
        <taxon>Pucciniomycetes</taxon>
        <taxon>Pucciniales</taxon>
        <taxon>Pucciniaceae</taxon>
        <taxon>Puccinia</taxon>
    </lineage>
</organism>
<proteinExistence type="predicted"/>
<dbReference type="Proteomes" id="UP000054564">
    <property type="component" value="Unassembled WGS sequence"/>
</dbReference>
<keyword evidence="3" id="KW-1185">Reference proteome</keyword>
<gene>
    <name evidence="2" type="ORF">PSTG_07309</name>
</gene>
<reference evidence="3" key="1">
    <citation type="submission" date="2014-03" db="EMBL/GenBank/DDBJ databases">
        <title>The Genome Sequence of Puccinia striiformis f. sp. tritici PST-78.</title>
        <authorList>
            <consortium name="The Broad Institute Genome Sequencing Platform"/>
            <person name="Cuomo C."/>
            <person name="Hulbert S."/>
            <person name="Chen X."/>
            <person name="Walker B."/>
            <person name="Young S.K."/>
            <person name="Zeng Q."/>
            <person name="Gargeya S."/>
            <person name="Fitzgerald M."/>
            <person name="Haas B."/>
            <person name="Abouelleil A."/>
            <person name="Alvarado L."/>
            <person name="Arachchi H.M."/>
            <person name="Berlin A.M."/>
            <person name="Chapman S.B."/>
            <person name="Goldberg J."/>
            <person name="Griggs A."/>
            <person name="Gujja S."/>
            <person name="Hansen M."/>
            <person name="Howarth C."/>
            <person name="Imamovic A."/>
            <person name="Larimer J."/>
            <person name="McCowan C."/>
            <person name="Montmayeur A."/>
            <person name="Murphy C."/>
            <person name="Neiman D."/>
            <person name="Pearson M."/>
            <person name="Priest M."/>
            <person name="Roberts A."/>
            <person name="Saif S."/>
            <person name="Shea T."/>
            <person name="Sisk P."/>
            <person name="Sykes S."/>
            <person name="Wortman J."/>
            <person name="Nusbaum C."/>
            <person name="Birren B."/>
        </authorList>
    </citation>
    <scope>NUCLEOTIDE SEQUENCE [LARGE SCALE GENOMIC DNA]</scope>
    <source>
        <strain evidence="3">race PST-78</strain>
    </source>
</reference>
<evidence type="ECO:0000313" key="2">
    <source>
        <dbReference type="EMBL" id="KNE99377.1"/>
    </source>
</evidence>
<name>A0A0L0VJB5_9BASI</name>
<sequence length="228" mass="24573">MVHVVPHPSAPPQPVKGSAVRAEGGMGKLGAVAHPPPKCQLGGHCEQSTSVQNYLSPCTDGVKQKVAHHTRELITTLRLHDTLGVDLMIDEVGFDSLGSSTGGIDLRRSKFVLSKTAGLPDSQGKLSNWRGTLQKLTARSKLSKQLSDRFFPTSSATQAQWAPNSSDTACPTTARTTCVRAVRFLQWEFAELANLSTQLQGVNESGSKNDLNQDCKAARFPREVIQLA</sequence>
<protein>
    <submittedName>
        <fullName evidence="2">Uncharacterized protein</fullName>
    </submittedName>
</protein>
<comment type="caution">
    <text evidence="2">The sequence shown here is derived from an EMBL/GenBank/DDBJ whole genome shotgun (WGS) entry which is preliminary data.</text>
</comment>
<dbReference type="EMBL" id="AJIL01000046">
    <property type="protein sequence ID" value="KNE99377.1"/>
    <property type="molecule type" value="Genomic_DNA"/>
</dbReference>
<accession>A0A0L0VJB5</accession>